<proteinExistence type="predicted"/>
<keyword evidence="2" id="KW-1185">Reference proteome</keyword>
<organism evidence="1 2">
    <name type="scientific">Aspergillus aculeatinus CBS 121060</name>
    <dbReference type="NCBI Taxonomy" id="1448322"/>
    <lineage>
        <taxon>Eukaryota</taxon>
        <taxon>Fungi</taxon>
        <taxon>Dikarya</taxon>
        <taxon>Ascomycota</taxon>
        <taxon>Pezizomycotina</taxon>
        <taxon>Eurotiomycetes</taxon>
        <taxon>Eurotiomycetidae</taxon>
        <taxon>Eurotiales</taxon>
        <taxon>Aspergillaceae</taxon>
        <taxon>Aspergillus</taxon>
        <taxon>Aspergillus subgen. Circumdati</taxon>
    </lineage>
</organism>
<reference evidence="1" key="1">
    <citation type="submission" date="2018-02" db="EMBL/GenBank/DDBJ databases">
        <title>The genomes of Aspergillus section Nigri reveals drivers in fungal speciation.</title>
        <authorList>
            <consortium name="DOE Joint Genome Institute"/>
            <person name="Vesth T.C."/>
            <person name="Nybo J."/>
            <person name="Theobald S."/>
            <person name="Brandl J."/>
            <person name="Frisvad J.C."/>
            <person name="Nielsen K.F."/>
            <person name="Lyhne E.K."/>
            <person name="Kogle M.E."/>
            <person name="Kuo A."/>
            <person name="Riley R."/>
            <person name="Clum A."/>
            <person name="Nolan M."/>
            <person name="Lipzen A."/>
            <person name="Salamov A."/>
            <person name="Henrissat B."/>
            <person name="Wiebenga A."/>
            <person name="De vries R.P."/>
            <person name="Grigoriev I.V."/>
            <person name="Mortensen U.H."/>
            <person name="Andersen M.R."/>
            <person name="Baker S.E."/>
        </authorList>
    </citation>
    <scope>NUCLEOTIDE SEQUENCE</scope>
    <source>
        <strain evidence="1">CBS 121060</strain>
    </source>
</reference>
<accession>A0ACD1HMR8</accession>
<name>A0ACD1HMR8_9EURO</name>
<sequence>MVGIVTAYTLDTNTLRALQGLQGLLPLRPWMPSRKPAGAIRTLNSPQIEKHLKRIPRSDGGCRNNLMASSDYNNILRSRPSVISLCLTSTKQAIGIELTWSRPLTITKPTVMSIATHQRLARERKETPISMVENSVYPPSCVTDVGLDHLILEPVLAESLQSTEASK</sequence>
<protein>
    <submittedName>
        <fullName evidence="1">Uncharacterized protein</fullName>
    </submittedName>
</protein>
<dbReference type="EMBL" id="KZ824933">
    <property type="protein sequence ID" value="RAH75159.1"/>
    <property type="molecule type" value="Genomic_DNA"/>
</dbReference>
<evidence type="ECO:0000313" key="2">
    <source>
        <dbReference type="Proteomes" id="UP000249661"/>
    </source>
</evidence>
<evidence type="ECO:0000313" key="1">
    <source>
        <dbReference type="EMBL" id="RAH75159.1"/>
    </source>
</evidence>
<dbReference type="Proteomes" id="UP000249661">
    <property type="component" value="Unassembled WGS sequence"/>
</dbReference>
<gene>
    <name evidence="1" type="ORF">BO66DRAFT_387097</name>
</gene>